<reference evidence="2 3" key="1">
    <citation type="submission" date="2020-07" db="EMBL/GenBank/DDBJ databases">
        <title>Comparative genomics of pyrophilous fungi reveals a link between fire events and developmental genes.</title>
        <authorList>
            <consortium name="DOE Joint Genome Institute"/>
            <person name="Steindorff A.S."/>
            <person name="Carver A."/>
            <person name="Calhoun S."/>
            <person name="Stillman K."/>
            <person name="Liu H."/>
            <person name="Lipzen A."/>
            <person name="Pangilinan J."/>
            <person name="Labutti K."/>
            <person name="Bruns T.D."/>
            <person name="Grigoriev I.V."/>
        </authorList>
    </citation>
    <scope>NUCLEOTIDE SEQUENCE [LARGE SCALE GENOMIC DNA]</scope>
    <source>
        <strain evidence="2 3">CBS 144469</strain>
    </source>
</reference>
<evidence type="ECO:0000313" key="3">
    <source>
        <dbReference type="Proteomes" id="UP000521943"/>
    </source>
</evidence>
<accession>A0A8H6HDV7</accession>
<name>A0A8H6HDV7_9AGAR</name>
<keyword evidence="3" id="KW-1185">Reference proteome</keyword>
<organism evidence="2 3">
    <name type="scientific">Ephemerocybe angulata</name>
    <dbReference type="NCBI Taxonomy" id="980116"/>
    <lineage>
        <taxon>Eukaryota</taxon>
        <taxon>Fungi</taxon>
        <taxon>Dikarya</taxon>
        <taxon>Basidiomycota</taxon>
        <taxon>Agaricomycotina</taxon>
        <taxon>Agaricomycetes</taxon>
        <taxon>Agaricomycetidae</taxon>
        <taxon>Agaricales</taxon>
        <taxon>Agaricineae</taxon>
        <taxon>Psathyrellaceae</taxon>
        <taxon>Ephemerocybe</taxon>
    </lineage>
</organism>
<sequence>MLGRSGVRPFGHLSSWDFPRDSPPSTFACSPRLFFPLSSFLPRSCLSTEPVYYARPSFMSSASICLLGVGVSGCLPLVPCCGRMRDARSWVVVCRSGEFCSLVRSFFGTLLVRPERFKCVTRLSVELTSDIRFSYHGVLHQTRIPWVVVLVCSLSAFNCNANSLLG</sequence>
<evidence type="ECO:0000313" key="1">
    <source>
        <dbReference type="EMBL" id="KAF6742191.1"/>
    </source>
</evidence>
<dbReference type="Proteomes" id="UP000521943">
    <property type="component" value="Unassembled WGS sequence"/>
</dbReference>
<evidence type="ECO:0000313" key="2">
    <source>
        <dbReference type="EMBL" id="KAF6744461.1"/>
    </source>
</evidence>
<dbReference type="AlphaFoldDB" id="A0A8H6HDV7"/>
<proteinExistence type="predicted"/>
<comment type="caution">
    <text evidence="2">The sequence shown here is derived from an EMBL/GenBank/DDBJ whole genome shotgun (WGS) entry which is preliminary data.</text>
</comment>
<protein>
    <submittedName>
        <fullName evidence="2">Uncharacterized protein</fullName>
    </submittedName>
</protein>
<dbReference type="EMBL" id="JACGCI010000120">
    <property type="protein sequence ID" value="KAF6744461.1"/>
    <property type="molecule type" value="Genomic_DNA"/>
</dbReference>
<dbReference type="EMBL" id="JACGCI010000196">
    <property type="protein sequence ID" value="KAF6742191.1"/>
    <property type="molecule type" value="Genomic_DNA"/>
</dbReference>
<gene>
    <name evidence="2" type="ORF">DFP72DRAFT_928789</name>
    <name evidence="1" type="ORF">DFP72DRAFT_939609</name>
</gene>